<sequence length="60" mass="6469">MKWLELALIIIVAALVAFWIGHQGHVGLGSRVAPKVGSGNHNEMVVPWMALPPATEETHS</sequence>
<protein>
    <submittedName>
        <fullName evidence="1">Uncharacterized protein</fullName>
    </submittedName>
</protein>
<accession>E6QAA4</accession>
<comment type="caution">
    <text evidence="1">The sequence shown here is derived from an EMBL/GenBank/DDBJ whole genome shotgun (WGS) entry which is preliminary data.</text>
</comment>
<evidence type="ECO:0000313" key="1">
    <source>
        <dbReference type="EMBL" id="CBI04130.1"/>
    </source>
</evidence>
<gene>
    <name evidence="1" type="ORF">CARN5_2440</name>
</gene>
<organism evidence="1">
    <name type="scientific">mine drainage metagenome</name>
    <dbReference type="NCBI Taxonomy" id="410659"/>
    <lineage>
        <taxon>unclassified sequences</taxon>
        <taxon>metagenomes</taxon>
        <taxon>ecological metagenomes</taxon>
    </lineage>
</organism>
<reference evidence="1" key="1">
    <citation type="submission" date="2009-10" db="EMBL/GenBank/DDBJ databases">
        <title>Diversity of trophic interactions inside an arsenic-rich microbial ecosystem.</title>
        <authorList>
            <person name="Bertin P.N."/>
            <person name="Heinrich-Salmeron A."/>
            <person name="Pelletier E."/>
            <person name="Goulhen-Chollet F."/>
            <person name="Arsene-Ploetze F."/>
            <person name="Gallien S."/>
            <person name="Calteau A."/>
            <person name="Vallenet D."/>
            <person name="Casiot C."/>
            <person name="Chane-Woon-Ming B."/>
            <person name="Giloteaux L."/>
            <person name="Barakat M."/>
            <person name="Bonnefoy V."/>
            <person name="Bruneel O."/>
            <person name="Chandler M."/>
            <person name="Cleiss J."/>
            <person name="Duran R."/>
            <person name="Elbaz-Poulichet F."/>
            <person name="Fonknechten N."/>
            <person name="Lauga B."/>
            <person name="Mornico D."/>
            <person name="Ortet P."/>
            <person name="Schaeffer C."/>
            <person name="Siguier P."/>
            <person name="Alexander Thil Smith A."/>
            <person name="Van Dorsselaer A."/>
            <person name="Weissenbach J."/>
            <person name="Medigue C."/>
            <person name="Le Paslier D."/>
        </authorList>
    </citation>
    <scope>NUCLEOTIDE SEQUENCE</scope>
</reference>
<name>E6QAA4_9ZZZZ</name>
<dbReference type="EMBL" id="CABP01000047">
    <property type="protein sequence ID" value="CBI04130.1"/>
    <property type="molecule type" value="Genomic_DNA"/>
</dbReference>
<proteinExistence type="predicted"/>
<dbReference type="AlphaFoldDB" id="E6QAA4"/>